<keyword evidence="2" id="KW-1185">Reference proteome</keyword>
<dbReference type="HAMAP" id="MF_01408">
    <property type="entry name" value="ThyX"/>
    <property type="match status" value="1"/>
</dbReference>
<name>A0AAE8Y9Z1_9CAUD</name>
<evidence type="ECO:0000313" key="2">
    <source>
        <dbReference type="Proteomes" id="UP000827768"/>
    </source>
</evidence>
<reference evidence="1" key="1">
    <citation type="submission" date="2021-09" db="EMBL/GenBank/DDBJ databases">
        <authorList>
            <person name="Andersen S.H."/>
            <person name="Beall E.A."/>
            <person name="Cappelle B."/>
            <person name="Falteisek K.J."/>
            <person name="Fenske B.A."/>
            <person name="Gansluckner N.W."/>
            <person name="Gilbertson S.M."/>
            <person name="Krings K.J."/>
            <person name="Mobeck M."/>
            <person name="Odeku J.O."/>
            <person name="Poncelet M.E."/>
            <person name="Rohr J.R."/>
            <person name="Rolands L."/>
            <person name="Whipple C.D."/>
            <person name="Whipple E.M."/>
            <person name="Spring A.M."/>
            <person name="Klyczek K."/>
            <person name="Garlena R.A."/>
            <person name="Russell D.A."/>
            <person name="Pope W.H."/>
            <person name="Jacobs-Sera D."/>
            <person name="Hatfull G.F."/>
        </authorList>
    </citation>
    <scope>NUCLEOTIDE SEQUENCE</scope>
</reference>
<dbReference type="InterPro" id="IPR003669">
    <property type="entry name" value="Thymidylate_synthase_ThyX"/>
</dbReference>
<dbReference type="GO" id="GO:0004799">
    <property type="term" value="F:thymidylate synthase activity"/>
    <property type="evidence" value="ECO:0007669"/>
    <property type="project" value="TreeGrafter"/>
</dbReference>
<dbReference type="PANTHER" id="PTHR34934">
    <property type="entry name" value="FLAVIN-DEPENDENT THYMIDYLATE SYNTHASE"/>
    <property type="match status" value="1"/>
</dbReference>
<dbReference type="SUPFAM" id="SSF69796">
    <property type="entry name" value="Thymidylate synthase-complementing protein Thy1"/>
    <property type="match status" value="1"/>
</dbReference>
<dbReference type="KEGG" id="vg:80019774"/>
<sequence length="240" mass="27701">MPIETFSYPTVQLIDKMGGDHSIVRAARVSVSTGEIVVNTEDEKEIKRNNGLINYLMREKHGSPFEQNSMTFYVKAPIFVFREFHRHRAGFSYNEMSGRYTKLNPEFWIPAQNRPLQNVGTSAKPEMAPLSLEAWEEGVQLLTEGYENDWRIYERLLELGWANEAARAKLPVALYSQMYVTLNLRSAFNFLSLRTHEPEAAHVSRPQREIEDVAREIEKHLAQLFPVAYKTFNDHGRVAP</sequence>
<dbReference type="Pfam" id="PF02511">
    <property type="entry name" value="Thy1"/>
    <property type="match status" value="1"/>
</dbReference>
<dbReference type="GO" id="GO:0050797">
    <property type="term" value="F:thymidylate synthase (FAD) activity"/>
    <property type="evidence" value="ECO:0007669"/>
    <property type="project" value="InterPro"/>
</dbReference>
<proteinExistence type="inferred from homology"/>
<dbReference type="PANTHER" id="PTHR34934:SF1">
    <property type="entry name" value="FLAVIN-DEPENDENT THYMIDYLATE SYNTHASE"/>
    <property type="match status" value="1"/>
</dbReference>
<dbReference type="GO" id="GO:0070402">
    <property type="term" value="F:NADPH binding"/>
    <property type="evidence" value="ECO:0007669"/>
    <property type="project" value="TreeGrafter"/>
</dbReference>
<accession>A0AAE8Y9Z1</accession>
<protein>
    <submittedName>
        <fullName evidence="1">ThyX-like thymidylate synthase</fullName>
    </submittedName>
</protein>
<dbReference type="GO" id="GO:0050660">
    <property type="term" value="F:flavin adenine dinucleotide binding"/>
    <property type="evidence" value="ECO:0007669"/>
    <property type="project" value="InterPro"/>
</dbReference>
<dbReference type="InterPro" id="IPR036098">
    <property type="entry name" value="Thymidylate_synthase_ThyX_sf"/>
</dbReference>
<dbReference type="GO" id="GO:0006231">
    <property type="term" value="P:dTMP biosynthetic process"/>
    <property type="evidence" value="ECO:0007669"/>
    <property type="project" value="InterPro"/>
</dbReference>
<dbReference type="RefSeq" id="YP_010755152.1">
    <property type="nucleotide sequence ID" value="NC_073468.1"/>
</dbReference>
<organism evidence="1 2">
    <name type="scientific">Microbacterium phage Pumpernickel</name>
    <dbReference type="NCBI Taxonomy" id="2885983"/>
    <lineage>
        <taxon>Viruses</taxon>
        <taxon>Duplodnaviria</taxon>
        <taxon>Heunggongvirae</taxon>
        <taxon>Uroviricota</taxon>
        <taxon>Caudoviricetes</taxon>
        <taxon>Pumpernickelvirus</taxon>
        <taxon>Pumpernickelvirus pumpernickel</taxon>
    </lineage>
</organism>
<gene>
    <name evidence="1" type="primary">134</name>
    <name evidence="1" type="ORF">SEA_PUMPERNICKEL_134</name>
</gene>
<dbReference type="GeneID" id="80019774"/>
<evidence type="ECO:0000313" key="1">
    <source>
        <dbReference type="EMBL" id="UDL15912.1"/>
    </source>
</evidence>
<dbReference type="Proteomes" id="UP000827768">
    <property type="component" value="Segment"/>
</dbReference>
<dbReference type="Gene3D" id="3.30.1360.170">
    <property type="match status" value="1"/>
</dbReference>
<dbReference type="EMBL" id="OK040790">
    <property type="protein sequence ID" value="UDL15912.1"/>
    <property type="molecule type" value="Genomic_DNA"/>
</dbReference>
<dbReference type="CDD" id="cd20175">
    <property type="entry name" value="ThyX"/>
    <property type="match status" value="1"/>
</dbReference>
<dbReference type="NCBIfam" id="TIGR02170">
    <property type="entry name" value="thyX"/>
    <property type="match status" value="1"/>
</dbReference>
<dbReference type="PROSITE" id="PS51331">
    <property type="entry name" value="THYX"/>
    <property type="match status" value="1"/>
</dbReference>